<evidence type="ECO:0000313" key="6">
    <source>
        <dbReference type="EMBL" id="SAL25004.1"/>
    </source>
</evidence>
<dbReference type="Proteomes" id="UP000054977">
    <property type="component" value="Unassembled WGS sequence"/>
</dbReference>
<proteinExistence type="inferred from homology"/>
<dbReference type="EMBL" id="FCNW02000004">
    <property type="protein sequence ID" value="SAL25004.1"/>
    <property type="molecule type" value="Genomic_DNA"/>
</dbReference>
<dbReference type="CDD" id="cd06102">
    <property type="entry name" value="citrate_synt_like_2"/>
    <property type="match status" value="1"/>
</dbReference>
<dbReference type="PANTHER" id="PTHR11739">
    <property type="entry name" value="CITRATE SYNTHASE"/>
    <property type="match status" value="1"/>
</dbReference>
<reference evidence="6" key="1">
    <citation type="submission" date="2016-01" db="EMBL/GenBank/DDBJ databases">
        <authorList>
            <person name="Peeters C."/>
        </authorList>
    </citation>
    <scope>NUCLEOTIDE SEQUENCE [LARGE SCALE GENOMIC DNA]</scope>
    <source>
        <strain evidence="6">LMG 22934</strain>
    </source>
</reference>
<evidence type="ECO:0000256" key="1">
    <source>
        <dbReference type="ARBA" id="ARBA00004751"/>
    </source>
</evidence>
<protein>
    <recommendedName>
        <fullName evidence="3">citrate synthase (unknown stereospecificity)</fullName>
        <ecNumber evidence="3">2.3.3.16</ecNumber>
    </recommendedName>
</protein>
<gene>
    <name evidence="6" type="ORF">AWB65_01415</name>
</gene>
<sequence length="427" mass="45879">MQQAALLSSGHFRVALVRGGLCFALDPPHPSRSILIEIINVKNWMTQEEACEALGVRQQTLYAYVSRGQIEVRGDPAHSNRKLYREADIAALLSKRKLRRARKSIAASTMAWGEPIVSTQISTVVRERLYYRGADAIRLAGHASLEAVAQLLWDSSALPHFPSFAPDHGVDASQARAYAAIGRAAAEGRSAHGLPMHDMCQEAAVLIGRLASGLIDLPAEADALHLRIARAWNAEMHADLLRRVLAMLADQELTSSAFAARVTASTGASLGACMLSGLATLSGLLHGNANVRVRALLDDVKQSGIETAVQRWTASGAALPGFGHPLYPQGDPRAQALFQAFEPSEQSRALIAHVESLTGQKPAIDVALACLAEHCHLPDGAAYSLFAIGRSVGWMAHSIEQFQSGSLLRPRAHYIGPAIAEVKDVER</sequence>
<dbReference type="InterPro" id="IPR016143">
    <property type="entry name" value="Citrate_synth-like_sm_a-sub"/>
</dbReference>
<dbReference type="Gene3D" id="1.10.230.10">
    <property type="entry name" value="Cytochrome P450-Terp, domain 2"/>
    <property type="match status" value="1"/>
</dbReference>
<keyword evidence="7" id="KW-1185">Reference proteome</keyword>
<dbReference type="PRINTS" id="PR00143">
    <property type="entry name" value="CITRTSNTHASE"/>
</dbReference>
<dbReference type="STRING" id="326474.AWB65_01415"/>
<organism evidence="6 7">
    <name type="scientific">Caballeronia humi</name>
    <dbReference type="NCBI Taxonomy" id="326474"/>
    <lineage>
        <taxon>Bacteria</taxon>
        <taxon>Pseudomonadati</taxon>
        <taxon>Pseudomonadota</taxon>
        <taxon>Betaproteobacteria</taxon>
        <taxon>Burkholderiales</taxon>
        <taxon>Burkholderiaceae</taxon>
        <taxon>Caballeronia</taxon>
    </lineage>
</organism>
<dbReference type="Pfam" id="PF00285">
    <property type="entry name" value="Citrate_synt"/>
    <property type="match status" value="1"/>
</dbReference>
<evidence type="ECO:0000256" key="4">
    <source>
        <dbReference type="ARBA" id="ARBA00022679"/>
    </source>
</evidence>
<evidence type="ECO:0000313" key="7">
    <source>
        <dbReference type="Proteomes" id="UP000054977"/>
    </source>
</evidence>
<dbReference type="EC" id="2.3.3.16" evidence="3"/>
<feature type="domain" description="Helix-turn-helix" evidence="5">
    <location>
        <begin position="44"/>
        <end position="96"/>
    </location>
</feature>
<dbReference type="GO" id="GO:0036440">
    <property type="term" value="F:citrate synthase activity"/>
    <property type="evidence" value="ECO:0007669"/>
    <property type="project" value="UniProtKB-EC"/>
</dbReference>
<dbReference type="Pfam" id="PF12728">
    <property type="entry name" value="HTH_17"/>
    <property type="match status" value="1"/>
</dbReference>
<evidence type="ECO:0000256" key="2">
    <source>
        <dbReference type="ARBA" id="ARBA00010566"/>
    </source>
</evidence>
<dbReference type="GO" id="GO:0005975">
    <property type="term" value="P:carbohydrate metabolic process"/>
    <property type="evidence" value="ECO:0007669"/>
    <property type="project" value="TreeGrafter"/>
</dbReference>
<comment type="pathway">
    <text evidence="1">Carbohydrate metabolism; tricarboxylic acid cycle; isocitrate from oxaloacetate: step 1/2.</text>
</comment>
<dbReference type="AlphaFoldDB" id="A0A158FYT5"/>
<dbReference type="Gene3D" id="1.10.580.10">
    <property type="entry name" value="Citrate Synthase, domain 1"/>
    <property type="match status" value="2"/>
</dbReference>
<comment type="similarity">
    <text evidence="2">Belongs to the citrate synthase family.</text>
</comment>
<name>A0A158FYT5_9BURK</name>
<dbReference type="InterPro" id="IPR036969">
    <property type="entry name" value="Citrate_synthase_sf"/>
</dbReference>
<keyword evidence="4" id="KW-0808">Transferase</keyword>
<dbReference type="InterPro" id="IPR041657">
    <property type="entry name" value="HTH_17"/>
</dbReference>
<dbReference type="PANTHER" id="PTHR11739:SF4">
    <property type="entry name" value="CITRATE SYNTHASE, PEROXISOMAL"/>
    <property type="match status" value="1"/>
</dbReference>
<dbReference type="UniPathway" id="UPA00223">
    <property type="reaction ID" value="UER00717"/>
</dbReference>
<dbReference type="GO" id="GO:0005829">
    <property type="term" value="C:cytosol"/>
    <property type="evidence" value="ECO:0007669"/>
    <property type="project" value="TreeGrafter"/>
</dbReference>
<dbReference type="SUPFAM" id="SSF48256">
    <property type="entry name" value="Citrate synthase"/>
    <property type="match status" value="1"/>
</dbReference>
<dbReference type="InterPro" id="IPR016142">
    <property type="entry name" value="Citrate_synth-like_lrg_a-sub"/>
</dbReference>
<dbReference type="Gene3D" id="1.10.1660.10">
    <property type="match status" value="1"/>
</dbReference>
<evidence type="ECO:0000259" key="5">
    <source>
        <dbReference type="Pfam" id="PF12728"/>
    </source>
</evidence>
<dbReference type="InterPro" id="IPR002020">
    <property type="entry name" value="Citrate_synthase"/>
</dbReference>
<accession>A0A158FYT5</accession>
<dbReference type="GO" id="GO:0006099">
    <property type="term" value="P:tricarboxylic acid cycle"/>
    <property type="evidence" value="ECO:0007669"/>
    <property type="project" value="UniProtKB-UniPathway"/>
</dbReference>
<evidence type="ECO:0000256" key="3">
    <source>
        <dbReference type="ARBA" id="ARBA00012972"/>
    </source>
</evidence>
<comment type="caution">
    <text evidence="6">The sequence shown here is derived from an EMBL/GenBank/DDBJ whole genome shotgun (WGS) entry which is preliminary data.</text>
</comment>